<evidence type="ECO:0000256" key="1">
    <source>
        <dbReference type="ARBA" id="ARBA00009986"/>
    </source>
</evidence>
<dbReference type="FunFam" id="3.40.309.10:FF:000009">
    <property type="entry name" value="Aldehyde dehydrogenase A"/>
    <property type="match status" value="1"/>
</dbReference>
<dbReference type="Proteomes" id="UP000028780">
    <property type="component" value="Chromosome"/>
</dbReference>
<dbReference type="NCBIfam" id="NF007497">
    <property type="entry name" value="PRK10090.1"/>
    <property type="match status" value="1"/>
</dbReference>
<dbReference type="EMBL" id="LT906467">
    <property type="protein sequence ID" value="SNV51860.1"/>
    <property type="molecule type" value="Genomic_DNA"/>
</dbReference>
<dbReference type="GO" id="GO:0004777">
    <property type="term" value="F:succinate-semialdehyde dehydrogenase (NAD+) activity"/>
    <property type="evidence" value="ECO:0007669"/>
    <property type="project" value="TreeGrafter"/>
</dbReference>
<dbReference type="PROSITE" id="PS00687">
    <property type="entry name" value="ALDEHYDE_DEHYDR_GLU"/>
    <property type="match status" value="1"/>
</dbReference>
<evidence type="ECO:0000259" key="5">
    <source>
        <dbReference type="Pfam" id="PF00171"/>
    </source>
</evidence>
<dbReference type="OrthoDB" id="6882680at2"/>
<dbReference type="GO" id="GO:0008911">
    <property type="term" value="F:lactaldehyde dehydrogenase (NAD+) activity"/>
    <property type="evidence" value="ECO:0007669"/>
    <property type="project" value="UniProtKB-EC"/>
</dbReference>
<dbReference type="GO" id="GO:0005829">
    <property type="term" value="C:cytosol"/>
    <property type="evidence" value="ECO:0007669"/>
    <property type="project" value="TreeGrafter"/>
</dbReference>
<dbReference type="Pfam" id="PF00171">
    <property type="entry name" value="Aldedh"/>
    <property type="match status" value="1"/>
</dbReference>
<keyword evidence="2 4" id="KW-0560">Oxidoreductase</keyword>
<dbReference type="InterPro" id="IPR029510">
    <property type="entry name" value="Ald_DH_CS_GLU"/>
</dbReference>
<dbReference type="InterPro" id="IPR015590">
    <property type="entry name" value="Aldehyde_DH_dom"/>
</dbReference>
<evidence type="ECO:0000313" key="8">
    <source>
        <dbReference type="Proteomes" id="UP000028780"/>
    </source>
</evidence>
<dbReference type="InterPro" id="IPR016163">
    <property type="entry name" value="Ald_DH_C"/>
</dbReference>
<dbReference type="eggNOG" id="COG1012">
    <property type="taxonomic scope" value="Bacteria"/>
</dbReference>
<evidence type="ECO:0000313" key="9">
    <source>
        <dbReference type="Proteomes" id="UP000215374"/>
    </source>
</evidence>
<organism evidence="6 8">
    <name type="scientific">Corynebacterium imitans</name>
    <dbReference type="NCBI Taxonomy" id="156978"/>
    <lineage>
        <taxon>Bacteria</taxon>
        <taxon>Bacillati</taxon>
        <taxon>Actinomycetota</taxon>
        <taxon>Actinomycetes</taxon>
        <taxon>Mycobacteriales</taxon>
        <taxon>Corynebacteriaceae</taxon>
        <taxon>Corynebacterium</taxon>
    </lineage>
</organism>
<comment type="similarity">
    <text evidence="1 4">Belongs to the aldehyde dehydrogenase family.</text>
</comment>
<keyword evidence="8" id="KW-1185">Reference proteome</keyword>
<dbReference type="InterPro" id="IPR016161">
    <property type="entry name" value="Ald_DH/histidinol_DH"/>
</dbReference>
<protein>
    <submittedName>
        <fullName evidence="6 7">Aldehyde dehydrogenase</fullName>
        <ecNumber evidence="7">1.2.1.22</ecNumber>
    </submittedName>
</protein>
<dbReference type="InterPro" id="IPR050740">
    <property type="entry name" value="Aldehyde_DH_Superfamily"/>
</dbReference>
<feature type="domain" description="Aldehyde dehydrogenase" evidence="5">
    <location>
        <begin position="15"/>
        <end position="471"/>
    </location>
</feature>
<dbReference type="EC" id="1.2.1.22" evidence="7"/>
<dbReference type="InterPro" id="IPR016162">
    <property type="entry name" value="Ald_DH_N"/>
</dbReference>
<dbReference type="SUPFAM" id="SSF53720">
    <property type="entry name" value="ALDH-like"/>
    <property type="match status" value="1"/>
</dbReference>
<dbReference type="EMBL" id="CP009211">
    <property type="protein sequence ID" value="AIJ34483.1"/>
    <property type="molecule type" value="Genomic_DNA"/>
</dbReference>
<dbReference type="KEGG" id="cii:CIMIT_11880"/>
<dbReference type="HOGENOM" id="CLU_005391_1_0_11"/>
<gene>
    <name evidence="7" type="primary">aldA</name>
    <name evidence="6" type="ORF">CIMIT_11880</name>
    <name evidence="7" type="ORF">SAMEA4535761_00009</name>
</gene>
<dbReference type="InterPro" id="IPR016160">
    <property type="entry name" value="Ald_DH_CS_CYS"/>
</dbReference>
<reference evidence="6 8" key="1">
    <citation type="submission" date="2014-08" db="EMBL/GenBank/DDBJ databases">
        <title>Complete genome sequence of Corynebacterium imitans DSM 44264, isolated from a five-month-old boy with suspected pharyngeal diphtheria.</title>
        <authorList>
            <person name="Mollmann S."/>
            <person name="Albersmeier A."/>
            <person name="Ruckert C."/>
            <person name="Tauch A."/>
        </authorList>
    </citation>
    <scope>NUCLEOTIDE SEQUENCE [LARGE SCALE GENOMIC DNA]</scope>
    <source>
        <strain evidence="6 8">DSM 44264</strain>
    </source>
</reference>
<sequence>MSIQNYIGGEFSSVEKQIPVRNPSNGVLLGEAPDSEEHVVSLAIEAAKQAQPDWAKRTMIDRAGFLVKLASLIRRDAESLAKYLVEEQGKTQTLAATEVGFSADYLDYMAGFARQLEGEVLPSDRPNEVITLTYKPVGVVGAILPWNFPFFLIVRKLAPALLTGNTVVMKPSEETPLNAAAFCALVEEAGLPAGVFNMVFGTGATVGAAITSSPDMNLISMTGSVNTGKKIMAAAAENLTRVNLELGGKAPAIVLEDADLDLAADAIWNSRVINTGQVCNCAEVVLVQRDVHKEFVSKLVDKFNSTKYGDTSTDADLDMGPLINSTALSRVEKFVEEAVQEGADVLCGGERDQTLPEGYFFKPTILDNVKKGSAITRQEVFGPVLPIVVVDDLDEALEFANTSDYGLTSSVYTENLHHAMKAARELQYGETYINRENFEAMQGFHAGRRNSGIGGADGKHGLLEYVETHVVYTESKL</sequence>
<evidence type="ECO:0000313" key="6">
    <source>
        <dbReference type="EMBL" id="AIJ34483.1"/>
    </source>
</evidence>
<accession>A0A076NMD2</accession>
<dbReference type="Gene3D" id="3.40.309.10">
    <property type="entry name" value="Aldehyde Dehydrogenase, Chain A, domain 2"/>
    <property type="match status" value="1"/>
</dbReference>
<dbReference type="PANTHER" id="PTHR43353">
    <property type="entry name" value="SUCCINATE-SEMIALDEHYDE DEHYDROGENASE, MITOCHONDRIAL"/>
    <property type="match status" value="1"/>
</dbReference>
<dbReference type="RefSeq" id="WP_038593310.1">
    <property type="nucleotide sequence ID" value="NZ_CP009211.1"/>
</dbReference>
<evidence type="ECO:0000313" key="7">
    <source>
        <dbReference type="EMBL" id="SNV51860.1"/>
    </source>
</evidence>
<dbReference type="PROSITE" id="PS00070">
    <property type="entry name" value="ALDEHYDE_DEHYDR_CYS"/>
    <property type="match status" value="1"/>
</dbReference>
<feature type="active site" evidence="3">
    <location>
        <position position="245"/>
    </location>
</feature>
<evidence type="ECO:0000256" key="2">
    <source>
        <dbReference type="ARBA" id="ARBA00023002"/>
    </source>
</evidence>
<dbReference type="STRING" id="156978.CIMIT_11880"/>
<dbReference type="PANTHER" id="PTHR43353:SF5">
    <property type="entry name" value="SUCCINATE-SEMIALDEHYDE DEHYDROGENASE, MITOCHONDRIAL"/>
    <property type="match status" value="1"/>
</dbReference>
<dbReference type="FunFam" id="3.40.605.10:FF:000007">
    <property type="entry name" value="NAD/NADP-dependent betaine aldehyde dehydrogenase"/>
    <property type="match status" value="1"/>
</dbReference>
<proteinExistence type="inferred from homology"/>
<dbReference type="Gene3D" id="3.40.605.10">
    <property type="entry name" value="Aldehyde Dehydrogenase, Chain A, domain 1"/>
    <property type="match status" value="1"/>
</dbReference>
<dbReference type="AlphaFoldDB" id="A0A076NMD2"/>
<evidence type="ECO:0000256" key="3">
    <source>
        <dbReference type="PROSITE-ProRule" id="PRU10007"/>
    </source>
</evidence>
<reference evidence="7 9" key="2">
    <citation type="submission" date="2017-06" db="EMBL/GenBank/DDBJ databases">
        <authorList>
            <consortium name="Pathogen Informatics"/>
        </authorList>
    </citation>
    <scope>NUCLEOTIDE SEQUENCE [LARGE SCALE GENOMIC DNA]</scope>
    <source>
        <strain evidence="7 9">NCTC13015</strain>
    </source>
</reference>
<dbReference type="Proteomes" id="UP000215374">
    <property type="component" value="Chromosome 1"/>
</dbReference>
<evidence type="ECO:0000256" key="4">
    <source>
        <dbReference type="RuleBase" id="RU003345"/>
    </source>
</evidence>
<name>A0A076NMD2_9CORY</name>
<dbReference type="GO" id="GO:0009450">
    <property type="term" value="P:gamma-aminobutyric acid catabolic process"/>
    <property type="evidence" value="ECO:0007669"/>
    <property type="project" value="TreeGrafter"/>
</dbReference>